<dbReference type="InterPro" id="IPR039425">
    <property type="entry name" value="RNA_pol_sigma-70-like"/>
</dbReference>
<dbReference type="SUPFAM" id="SSF88946">
    <property type="entry name" value="Sigma2 domain of RNA polymerase sigma factors"/>
    <property type="match status" value="1"/>
</dbReference>
<dbReference type="Gene3D" id="1.10.1740.10">
    <property type="match status" value="1"/>
</dbReference>
<keyword evidence="3" id="KW-0731">Sigma factor</keyword>
<dbReference type="InterPro" id="IPR036388">
    <property type="entry name" value="WH-like_DNA-bd_sf"/>
</dbReference>
<keyword evidence="4" id="KW-0804">Transcription</keyword>
<name>A0AAP2GPX5_9BACT</name>
<dbReference type="InterPro" id="IPR013324">
    <property type="entry name" value="RNA_pol_sigma_r3/r4-like"/>
</dbReference>
<feature type="domain" description="RNA polymerase sigma-70 region 2" evidence="5">
    <location>
        <begin position="26"/>
        <end position="91"/>
    </location>
</feature>
<accession>A0AAP2GPX5</accession>
<sequence length="191" mass="22292">MSVSTFTDSELLQAIQQNDEKAFAELFRRYWKKVHHLTYKSVRSEEAAQEIVQDLFISLWNKRASLAIHHLPSYLYSAVKNRALNYIASQTTQKKHWDYYKRFIPVQDVVTENDVEVNELLGAIENEIEHLPEKTKKVFKLNILEGHSITDIAHTLNLSEKAIQYHLTQSIKKVRFHLKNFILVLLLACLG</sequence>
<evidence type="ECO:0000259" key="6">
    <source>
        <dbReference type="Pfam" id="PF08281"/>
    </source>
</evidence>
<evidence type="ECO:0000313" key="7">
    <source>
        <dbReference type="EMBL" id="MBT1698395.1"/>
    </source>
</evidence>
<dbReference type="GO" id="GO:0003677">
    <property type="term" value="F:DNA binding"/>
    <property type="evidence" value="ECO:0007669"/>
    <property type="project" value="InterPro"/>
</dbReference>
<protein>
    <submittedName>
        <fullName evidence="7">RNA polymerase sigma-70 factor</fullName>
    </submittedName>
</protein>
<dbReference type="GO" id="GO:0006352">
    <property type="term" value="P:DNA-templated transcription initiation"/>
    <property type="evidence" value="ECO:0007669"/>
    <property type="project" value="InterPro"/>
</dbReference>
<gene>
    <name evidence="7" type="ORF">KK083_16010</name>
</gene>
<keyword evidence="2" id="KW-0805">Transcription regulation</keyword>
<feature type="domain" description="RNA polymerase sigma factor 70 region 4 type 2" evidence="6">
    <location>
        <begin position="122"/>
        <end position="173"/>
    </location>
</feature>
<organism evidence="7 8">
    <name type="scientific">Chryseosolibacter histidini</name>
    <dbReference type="NCBI Taxonomy" id="2782349"/>
    <lineage>
        <taxon>Bacteria</taxon>
        <taxon>Pseudomonadati</taxon>
        <taxon>Bacteroidota</taxon>
        <taxon>Cytophagia</taxon>
        <taxon>Cytophagales</taxon>
        <taxon>Chryseotaleaceae</taxon>
        <taxon>Chryseosolibacter</taxon>
    </lineage>
</organism>
<dbReference type="InterPro" id="IPR014284">
    <property type="entry name" value="RNA_pol_sigma-70_dom"/>
</dbReference>
<dbReference type="EMBL" id="JAHESF010000014">
    <property type="protein sequence ID" value="MBT1698395.1"/>
    <property type="molecule type" value="Genomic_DNA"/>
</dbReference>
<reference evidence="7 8" key="1">
    <citation type="submission" date="2021-05" db="EMBL/GenBank/DDBJ databases">
        <title>A Polyphasic approach of four new species of the genus Ohtaekwangia: Ohtaekwangia histidinii sp. nov., Ohtaekwangia cretensis sp. nov., Ohtaekwangia indiensis sp. nov., Ohtaekwangia reichenbachii sp. nov. from diverse environment.</title>
        <authorList>
            <person name="Octaviana S."/>
        </authorList>
    </citation>
    <scope>NUCLEOTIDE SEQUENCE [LARGE SCALE GENOMIC DNA]</scope>
    <source>
        <strain evidence="7 8">PWU4</strain>
    </source>
</reference>
<evidence type="ECO:0000256" key="2">
    <source>
        <dbReference type="ARBA" id="ARBA00023015"/>
    </source>
</evidence>
<dbReference type="InterPro" id="IPR013325">
    <property type="entry name" value="RNA_pol_sigma_r2"/>
</dbReference>
<evidence type="ECO:0000256" key="3">
    <source>
        <dbReference type="ARBA" id="ARBA00023082"/>
    </source>
</evidence>
<dbReference type="Gene3D" id="1.10.10.10">
    <property type="entry name" value="Winged helix-like DNA-binding domain superfamily/Winged helix DNA-binding domain"/>
    <property type="match status" value="1"/>
</dbReference>
<dbReference type="InterPro" id="IPR007627">
    <property type="entry name" value="RNA_pol_sigma70_r2"/>
</dbReference>
<dbReference type="InterPro" id="IPR013249">
    <property type="entry name" value="RNA_pol_sigma70_r4_t2"/>
</dbReference>
<dbReference type="GO" id="GO:0016987">
    <property type="term" value="F:sigma factor activity"/>
    <property type="evidence" value="ECO:0007669"/>
    <property type="project" value="UniProtKB-KW"/>
</dbReference>
<dbReference type="PANTHER" id="PTHR43133">
    <property type="entry name" value="RNA POLYMERASE ECF-TYPE SIGMA FACTO"/>
    <property type="match status" value="1"/>
</dbReference>
<dbReference type="InterPro" id="IPR014327">
    <property type="entry name" value="RNA_pol_sigma70_bacteroid"/>
</dbReference>
<comment type="similarity">
    <text evidence="1">Belongs to the sigma-70 factor family. ECF subfamily.</text>
</comment>
<dbReference type="Pfam" id="PF04542">
    <property type="entry name" value="Sigma70_r2"/>
    <property type="match status" value="1"/>
</dbReference>
<dbReference type="AlphaFoldDB" id="A0AAP2GPX5"/>
<dbReference type="NCBIfam" id="TIGR02985">
    <property type="entry name" value="Sig70_bacteroi1"/>
    <property type="match status" value="1"/>
</dbReference>
<dbReference type="Pfam" id="PF08281">
    <property type="entry name" value="Sigma70_r4_2"/>
    <property type="match status" value="1"/>
</dbReference>
<keyword evidence="8" id="KW-1185">Reference proteome</keyword>
<proteinExistence type="inferred from homology"/>
<evidence type="ECO:0000256" key="4">
    <source>
        <dbReference type="ARBA" id="ARBA00023163"/>
    </source>
</evidence>
<dbReference type="Proteomes" id="UP001319200">
    <property type="component" value="Unassembled WGS sequence"/>
</dbReference>
<evidence type="ECO:0000313" key="8">
    <source>
        <dbReference type="Proteomes" id="UP001319200"/>
    </source>
</evidence>
<evidence type="ECO:0000256" key="1">
    <source>
        <dbReference type="ARBA" id="ARBA00010641"/>
    </source>
</evidence>
<dbReference type="RefSeq" id="WP_254164504.1">
    <property type="nucleotide sequence ID" value="NZ_JAHESF010000014.1"/>
</dbReference>
<dbReference type="PANTHER" id="PTHR43133:SF46">
    <property type="entry name" value="RNA POLYMERASE SIGMA-70 FACTOR ECF SUBFAMILY"/>
    <property type="match status" value="1"/>
</dbReference>
<dbReference type="NCBIfam" id="TIGR02937">
    <property type="entry name" value="sigma70-ECF"/>
    <property type="match status" value="1"/>
</dbReference>
<dbReference type="SUPFAM" id="SSF88659">
    <property type="entry name" value="Sigma3 and sigma4 domains of RNA polymerase sigma factors"/>
    <property type="match status" value="1"/>
</dbReference>
<comment type="caution">
    <text evidence="7">The sequence shown here is derived from an EMBL/GenBank/DDBJ whole genome shotgun (WGS) entry which is preliminary data.</text>
</comment>
<evidence type="ECO:0000259" key="5">
    <source>
        <dbReference type="Pfam" id="PF04542"/>
    </source>
</evidence>